<dbReference type="Gene3D" id="1.10.520.10">
    <property type="match status" value="1"/>
</dbReference>
<evidence type="ECO:0000259" key="8">
    <source>
        <dbReference type="PROSITE" id="PS50873"/>
    </source>
</evidence>
<keyword evidence="7" id="KW-0732">Signal</keyword>
<dbReference type="Gene3D" id="1.10.420.10">
    <property type="entry name" value="Peroxidase, domain 2"/>
    <property type="match status" value="1"/>
</dbReference>
<evidence type="ECO:0000256" key="7">
    <source>
        <dbReference type="SAM" id="SignalP"/>
    </source>
</evidence>
<dbReference type="FunFam" id="1.10.520.10:FF:000024">
    <property type="entry name" value="Predicted protein"/>
    <property type="match status" value="1"/>
</dbReference>
<evidence type="ECO:0000313" key="9">
    <source>
        <dbReference type="EMBL" id="KAL3776714.1"/>
    </source>
</evidence>
<dbReference type="GO" id="GO:0046872">
    <property type="term" value="F:metal ion binding"/>
    <property type="evidence" value="ECO:0007669"/>
    <property type="project" value="UniProtKB-KW"/>
</dbReference>
<keyword evidence="5" id="KW-0408">Iron</keyword>
<accession>A0ABD3NMY5</accession>
<dbReference type="SUPFAM" id="SSF48113">
    <property type="entry name" value="Heme-dependent peroxidases"/>
    <property type="match status" value="1"/>
</dbReference>
<feature type="signal peptide" evidence="7">
    <location>
        <begin position="1"/>
        <end position="21"/>
    </location>
</feature>
<evidence type="ECO:0000256" key="1">
    <source>
        <dbReference type="ARBA" id="ARBA00022559"/>
    </source>
</evidence>
<gene>
    <name evidence="9" type="ORF">HJC23_001501</name>
</gene>
<evidence type="ECO:0000256" key="5">
    <source>
        <dbReference type="ARBA" id="ARBA00023004"/>
    </source>
</evidence>
<dbReference type="PROSITE" id="PS00435">
    <property type="entry name" value="PEROXIDASE_1"/>
    <property type="match status" value="1"/>
</dbReference>
<feature type="domain" description="Plant heme peroxidase family profile" evidence="8">
    <location>
        <begin position="56"/>
        <end position="357"/>
    </location>
</feature>
<dbReference type="CDD" id="cd00314">
    <property type="entry name" value="plant_peroxidase_like"/>
    <property type="match status" value="1"/>
</dbReference>
<sequence>MARKTSIAILVVSCLATASSASGCFDKSTYYAIDSDIEAIASGITNEDDLVHFYGGILRLVAHDFMDYDRHNDIPMGTDGCIEWDHEVNLGLWGSIWCDDCDLTKLYNDKYSHISKADFWIAASNAVVRNLSVDKSLDMVDTFLWGRKDADSCAGQGDRVPTGSGCREIEDVFLDAMGLQWRDAVALLGAHTIGKAHVDFSGHDGYWMPSTAEALVFDKQYYEELVMRPWRAHNIDTKYEDFIASTDITHKEPQIMLKTDVCLWFDTDNYYPCCTRTNRWLDGQNMCDWEQKLSDSECTRYDADNSRMAAVETVVEFLGGPKPSENNDPFYKAFATAWFKATTNGHDNLKTLSSKCW</sequence>
<keyword evidence="10" id="KW-1185">Reference proteome</keyword>
<dbReference type="GO" id="GO:0004601">
    <property type="term" value="F:peroxidase activity"/>
    <property type="evidence" value="ECO:0007669"/>
    <property type="project" value="UniProtKB-KW"/>
</dbReference>
<keyword evidence="4" id="KW-0560">Oxidoreductase</keyword>
<dbReference type="InterPro" id="IPR019793">
    <property type="entry name" value="Peroxidases_heam-ligand_BS"/>
</dbReference>
<dbReference type="PANTHER" id="PTHR31356">
    <property type="entry name" value="THYLAKOID LUMENAL 29 KDA PROTEIN, CHLOROPLASTIC-RELATED"/>
    <property type="match status" value="1"/>
</dbReference>
<dbReference type="PROSITE" id="PS50873">
    <property type="entry name" value="PEROXIDASE_4"/>
    <property type="match status" value="1"/>
</dbReference>
<dbReference type="InterPro" id="IPR002016">
    <property type="entry name" value="Haem_peroxidase"/>
</dbReference>
<dbReference type="PRINTS" id="PR00458">
    <property type="entry name" value="PEROXIDASE"/>
</dbReference>
<keyword evidence="1" id="KW-0575">Peroxidase</keyword>
<evidence type="ECO:0000256" key="3">
    <source>
        <dbReference type="ARBA" id="ARBA00022723"/>
    </source>
</evidence>
<protein>
    <recommendedName>
        <fullName evidence="8">Plant heme peroxidase family profile domain-containing protein</fullName>
    </recommendedName>
</protein>
<dbReference type="InterPro" id="IPR010255">
    <property type="entry name" value="Haem_peroxidase_sf"/>
</dbReference>
<reference evidence="9 10" key="1">
    <citation type="journal article" date="2020" name="G3 (Bethesda)">
        <title>Improved Reference Genome for Cyclotella cryptica CCMP332, a Model for Cell Wall Morphogenesis, Salinity Adaptation, and Lipid Production in Diatoms (Bacillariophyta).</title>
        <authorList>
            <person name="Roberts W.R."/>
            <person name="Downey K.M."/>
            <person name="Ruck E.C."/>
            <person name="Traller J.C."/>
            <person name="Alverson A.J."/>
        </authorList>
    </citation>
    <scope>NUCLEOTIDE SEQUENCE [LARGE SCALE GENOMIC DNA]</scope>
    <source>
        <strain evidence="9 10">CCMP332</strain>
    </source>
</reference>
<comment type="caution">
    <text evidence="9">The sequence shown here is derived from an EMBL/GenBank/DDBJ whole genome shotgun (WGS) entry which is preliminary data.</text>
</comment>
<evidence type="ECO:0000256" key="4">
    <source>
        <dbReference type="ARBA" id="ARBA00023002"/>
    </source>
</evidence>
<keyword evidence="2" id="KW-0349">Heme</keyword>
<evidence type="ECO:0000313" key="10">
    <source>
        <dbReference type="Proteomes" id="UP001516023"/>
    </source>
</evidence>
<dbReference type="EMBL" id="JABMIG020000476">
    <property type="protein sequence ID" value="KAL3776714.1"/>
    <property type="molecule type" value="Genomic_DNA"/>
</dbReference>
<dbReference type="PROSITE" id="PS51257">
    <property type="entry name" value="PROKAR_LIPOPROTEIN"/>
    <property type="match status" value="1"/>
</dbReference>
<proteinExistence type="inferred from homology"/>
<evidence type="ECO:0000256" key="2">
    <source>
        <dbReference type="ARBA" id="ARBA00022617"/>
    </source>
</evidence>
<feature type="chain" id="PRO_5044865956" description="Plant heme peroxidase family profile domain-containing protein" evidence="7">
    <location>
        <begin position="22"/>
        <end position="357"/>
    </location>
</feature>
<dbReference type="InterPro" id="IPR044831">
    <property type="entry name" value="Ccp1-like"/>
</dbReference>
<comment type="similarity">
    <text evidence="6">Belongs to the peroxidase family.</text>
</comment>
<name>A0ABD3NMY5_9STRA</name>
<keyword evidence="3" id="KW-0479">Metal-binding</keyword>
<organism evidence="9 10">
    <name type="scientific">Cyclotella cryptica</name>
    <dbReference type="NCBI Taxonomy" id="29204"/>
    <lineage>
        <taxon>Eukaryota</taxon>
        <taxon>Sar</taxon>
        <taxon>Stramenopiles</taxon>
        <taxon>Ochrophyta</taxon>
        <taxon>Bacillariophyta</taxon>
        <taxon>Coscinodiscophyceae</taxon>
        <taxon>Thalassiosirophycidae</taxon>
        <taxon>Stephanodiscales</taxon>
        <taxon>Stephanodiscaceae</taxon>
        <taxon>Cyclotella</taxon>
    </lineage>
</organism>
<evidence type="ECO:0000256" key="6">
    <source>
        <dbReference type="RuleBase" id="RU004241"/>
    </source>
</evidence>
<dbReference type="Proteomes" id="UP001516023">
    <property type="component" value="Unassembled WGS sequence"/>
</dbReference>
<dbReference type="PANTHER" id="PTHR31356:SF36">
    <property type="entry name" value="L-ASCORBATE PEROXIDASE 3"/>
    <property type="match status" value="1"/>
</dbReference>
<dbReference type="AlphaFoldDB" id="A0ABD3NMY5"/>
<dbReference type="Pfam" id="PF00141">
    <property type="entry name" value="peroxidase"/>
    <property type="match status" value="1"/>
</dbReference>